<keyword evidence="5" id="KW-1185">Reference proteome</keyword>
<name>A0ABR2GWV6_9EUKA</name>
<dbReference type="PANTHER" id="PTHR43656">
    <property type="entry name" value="BINDING OXIDOREDUCTASE, PUTATIVE (AFU_ORTHOLOGUE AFUA_2G08260)-RELATED"/>
    <property type="match status" value="1"/>
</dbReference>
<keyword evidence="1" id="KW-0285">Flavoprotein</keyword>
<protein>
    <recommendedName>
        <fullName evidence="3">NADH:flavin oxidoreductase/NADH oxidase N-terminal domain-containing protein</fullName>
    </recommendedName>
</protein>
<evidence type="ECO:0000313" key="5">
    <source>
        <dbReference type="Proteomes" id="UP001470230"/>
    </source>
</evidence>
<accession>A0ABR2GWV6</accession>
<evidence type="ECO:0000256" key="2">
    <source>
        <dbReference type="ARBA" id="ARBA00023002"/>
    </source>
</evidence>
<dbReference type="InterPro" id="IPR001155">
    <property type="entry name" value="OxRdtase_FMN_N"/>
</dbReference>
<gene>
    <name evidence="4" type="ORF">M9Y10_035812</name>
</gene>
<evidence type="ECO:0000313" key="4">
    <source>
        <dbReference type="EMBL" id="KAK8837872.1"/>
    </source>
</evidence>
<dbReference type="SUPFAM" id="SSF51395">
    <property type="entry name" value="FMN-linked oxidoreductases"/>
    <property type="match status" value="1"/>
</dbReference>
<dbReference type="PANTHER" id="PTHR43656:SF2">
    <property type="entry name" value="BINDING OXIDOREDUCTASE, PUTATIVE (AFU_ORTHOLOGUE AFUA_2G08260)-RELATED"/>
    <property type="match status" value="1"/>
</dbReference>
<evidence type="ECO:0000256" key="1">
    <source>
        <dbReference type="ARBA" id="ARBA00022630"/>
    </source>
</evidence>
<proteinExistence type="predicted"/>
<comment type="caution">
    <text evidence="4">The sequence shown here is derived from an EMBL/GenBank/DDBJ whole genome shotgun (WGS) entry which is preliminary data.</text>
</comment>
<evidence type="ECO:0000259" key="3">
    <source>
        <dbReference type="Pfam" id="PF00724"/>
    </source>
</evidence>
<dbReference type="EMBL" id="JAPFFF010000057">
    <property type="protein sequence ID" value="KAK8837872.1"/>
    <property type="molecule type" value="Genomic_DNA"/>
</dbReference>
<dbReference type="Gene3D" id="3.20.20.70">
    <property type="entry name" value="Aldolase class I"/>
    <property type="match status" value="1"/>
</dbReference>
<dbReference type="InterPro" id="IPR051799">
    <property type="entry name" value="NADH_flavin_oxidoreductase"/>
</dbReference>
<dbReference type="Proteomes" id="UP001470230">
    <property type="component" value="Unassembled WGS sequence"/>
</dbReference>
<reference evidence="4 5" key="1">
    <citation type="submission" date="2024-04" db="EMBL/GenBank/DDBJ databases">
        <title>Tritrichomonas musculus Genome.</title>
        <authorList>
            <person name="Alves-Ferreira E."/>
            <person name="Grigg M."/>
            <person name="Lorenzi H."/>
            <person name="Galac M."/>
        </authorList>
    </citation>
    <scope>NUCLEOTIDE SEQUENCE [LARGE SCALE GENOMIC DNA]</scope>
    <source>
        <strain evidence="4 5">EAF2021</strain>
    </source>
</reference>
<organism evidence="4 5">
    <name type="scientific">Tritrichomonas musculus</name>
    <dbReference type="NCBI Taxonomy" id="1915356"/>
    <lineage>
        <taxon>Eukaryota</taxon>
        <taxon>Metamonada</taxon>
        <taxon>Parabasalia</taxon>
        <taxon>Tritrichomonadida</taxon>
        <taxon>Tritrichomonadidae</taxon>
        <taxon>Tritrichomonas</taxon>
    </lineage>
</organism>
<dbReference type="Pfam" id="PF00724">
    <property type="entry name" value="Oxidored_FMN"/>
    <property type="match status" value="1"/>
</dbReference>
<sequence length="151" mass="17160">MNSDLSFPTFLISLKELNDQFGLYNQKHADSWKSAIKKNLKKGSKFAFQISHSGISTEKHLENKETTKEPRLFSSLTKSDIQDILLTNSAIVAKNAGADGVEHHGAHGHLLSIFLSPYNNHRDDEYENVERELLKKSPNLFETVVDQIFQF</sequence>
<keyword evidence="2" id="KW-0560">Oxidoreductase</keyword>
<feature type="domain" description="NADH:flavin oxidoreductase/NADH oxidase N-terminal" evidence="3">
    <location>
        <begin position="18"/>
        <end position="126"/>
    </location>
</feature>
<dbReference type="InterPro" id="IPR013785">
    <property type="entry name" value="Aldolase_TIM"/>
</dbReference>